<dbReference type="Proteomes" id="UP001596087">
    <property type="component" value="Unassembled WGS sequence"/>
</dbReference>
<reference evidence="2" key="1">
    <citation type="journal article" date="2019" name="Int. J. Syst. Evol. Microbiol.">
        <title>The Global Catalogue of Microorganisms (GCM) 10K type strain sequencing project: providing services to taxonomists for standard genome sequencing and annotation.</title>
        <authorList>
            <consortium name="The Broad Institute Genomics Platform"/>
            <consortium name="The Broad Institute Genome Sequencing Center for Infectious Disease"/>
            <person name="Wu L."/>
            <person name="Ma J."/>
        </authorList>
    </citation>
    <scope>NUCLEOTIDE SEQUENCE [LARGE SCALE GENOMIC DNA]</scope>
    <source>
        <strain evidence="2">DFY41</strain>
    </source>
</reference>
<accession>A0ABW0BPU4</accession>
<evidence type="ECO:0000313" key="1">
    <source>
        <dbReference type="EMBL" id="MFC5179429.1"/>
    </source>
</evidence>
<evidence type="ECO:0000313" key="2">
    <source>
        <dbReference type="Proteomes" id="UP001596087"/>
    </source>
</evidence>
<dbReference type="EMBL" id="JBHSKD010000027">
    <property type="protein sequence ID" value="MFC5179429.1"/>
    <property type="molecule type" value="Genomic_DNA"/>
</dbReference>
<proteinExistence type="predicted"/>
<sequence length="139" mass="15738">MKPKAQARLKRLRAVELLAEGKSYDEIATEVGFAHRGSAHRAVHKALSEREIENIDLWRTLESERLDSLLNAFWEDALHGDPTAARTVLRVIDQRCRLLGLHPDSSRKKTDDGPAYLVVGPVDAEELVRRDDQHELDPP</sequence>
<keyword evidence="2" id="KW-1185">Reference proteome</keyword>
<comment type="caution">
    <text evidence="1">The sequence shown here is derived from an EMBL/GenBank/DDBJ whole genome shotgun (WGS) entry which is preliminary data.</text>
</comment>
<name>A0ABW0BPU4_9ACTN</name>
<gene>
    <name evidence="1" type="ORF">ACFPGP_22325</name>
</gene>
<dbReference type="RefSeq" id="WP_378593548.1">
    <property type="nucleotide sequence ID" value="NZ_JBHSKD010000027.1"/>
</dbReference>
<protein>
    <submittedName>
        <fullName evidence="1">Uncharacterized protein</fullName>
    </submittedName>
</protein>
<organism evidence="1 2">
    <name type="scientific">Nocardioides taihuensis</name>
    <dbReference type="NCBI Taxonomy" id="1835606"/>
    <lineage>
        <taxon>Bacteria</taxon>
        <taxon>Bacillati</taxon>
        <taxon>Actinomycetota</taxon>
        <taxon>Actinomycetes</taxon>
        <taxon>Propionibacteriales</taxon>
        <taxon>Nocardioidaceae</taxon>
        <taxon>Nocardioides</taxon>
    </lineage>
</organism>